<dbReference type="AlphaFoldDB" id="A0A3T0D9I6"/>
<dbReference type="Pfam" id="PF01973">
    <property type="entry name" value="MptE-like"/>
    <property type="match status" value="1"/>
</dbReference>
<evidence type="ECO:0000259" key="2">
    <source>
        <dbReference type="Pfam" id="PF20157"/>
    </source>
</evidence>
<dbReference type="Proteomes" id="UP000282930">
    <property type="component" value="Chromosome"/>
</dbReference>
<dbReference type="PANTHER" id="PTHR41786:SF1">
    <property type="entry name" value="6-HYDROXYMETHYLPTERIN DIPHOSPHOKINASE MPTE-LIKE DOMAIN-CONTAINING PROTEIN"/>
    <property type="match status" value="1"/>
</dbReference>
<dbReference type="Pfam" id="PF20157">
    <property type="entry name" value="Maf_flag10_N"/>
    <property type="match status" value="1"/>
</dbReference>
<accession>A0A3T0D9I6</accession>
<protein>
    <submittedName>
        <fullName evidence="3">DUF115 domain-containing protein</fullName>
    </submittedName>
</protein>
<dbReference type="KEGG" id="ccha:ELD05_07945"/>
<sequence>MTLLDYNLQYLKNVHKEIYDLIMKINHNGIMASSTTVEKAKNGDLTLKYYDGSNFYYIHSNYNPRKEAEKFIAQNIVNNIEYYIVFGFGLGYHVVELLKYEFVKNVFIFEFNNEIFLNALKSIKIASILEDDRVRFFLIESIEFFNRCLQNILNSIPIDNYKIIYHEPLIKSIPPKMKKIKDLLLEFKILDSAFNNNENYYILKDNFENNILTYDKPINELFNCYRNVPAIIIAAGPSLEENIERIRKLRSDVIIIVVSRVSKYLLQNRIIPDYIVVSDPFPIVQEHLTNISSKVNIPLIALSTAYKGVINEWSSTKYLAFQKNFNLAEEYAKGNSLETLEVGGSVSTLAVEVAIKFGCNPIIFVGLDLAFTGNKVHAFEGSVIHDYNYLIETTNYLGEKIYTNHSLNIFKRWIERKIENNKHITFINTSRLLNKKYYQQYIK</sequence>
<name>A0A3T0D9I6_9FIRM</name>
<evidence type="ECO:0000259" key="1">
    <source>
        <dbReference type="Pfam" id="PF01973"/>
    </source>
</evidence>
<dbReference type="PANTHER" id="PTHR41786">
    <property type="entry name" value="MOTILITY ACCESSORY FACTOR MAF"/>
    <property type="match status" value="1"/>
</dbReference>
<feature type="domain" description="6-hydroxymethylpterin diphosphokinase MptE-like" evidence="1">
    <location>
        <begin position="206"/>
        <end position="373"/>
    </location>
</feature>
<evidence type="ECO:0000313" key="3">
    <source>
        <dbReference type="EMBL" id="AZT91658.1"/>
    </source>
</evidence>
<dbReference type="InterPro" id="IPR045376">
    <property type="entry name" value="Maf_N"/>
</dbReference>
<dbReference type="EMBL" id="CP034791">
    <property type="protein sequence ID" value="AZT91658.1"/>
    <property type="molecule type" value="Genomic_DNA"/>
</dbReference>
<dbReference type="RefSeq" id="WP_127352947.1">
    <property type="nucleotide sequence ID" value="NZ_CP034791.1"/>
</dbReference>
<reference evidence="3 4" key="1">
    <citation type="submission" date="2018-12" db="EMBL/GenBank/DDBJ databases">
        <title>Genome sequence from the cellulolytic species, Caldicellulosiruptor changbaiensis.</title>
        <authorList>
            <person name="Blumer-Schuette S.E."/>
            <person name="Mendoza C."/>
        </authorList>
    </citation>
    <scope>NUCLEOTIDE SEQUENCE [LARGE SCALE GENOMIC DNA]</scope>
    <source>
        <strain evidence="3 4">CBS-Z</strain>
    </source>
</reference>
<keyword evidence="4" id="KW-1185">Reference proteome</keyword>
<proteinExistence type="predicted"/>
<feature type="domain" description="Glycosyltransferase Maf N-terminal" evidence="2">
    <location>
        <begin position="70"/>
        <end position="130"/>
    </location>
</feature>
<gene>
    <name evidence="3" type="ORF">ELD05_07945</name>
</gene>
<dbReference type="InterPro" id="IPR002826">
    <property type="entry name" value="MptE-like"/>
</dbReference>
<evidence type="ECO:0000313" key="4">
    <source>
        <dbReference type="Proteomes" id="UP000282930"/>
    </source>
</evidence>
<organism evidence="3 4">
    <name type="scientific">Caldicellulosiruptor changbaiensis</name>
    <dbReference type="NCBI Taxonomy" id="1222016"/>
    <lineage>
        <taxon>Bacteria</taxon>
        <taxon>Bacillati</taxon>
        <taxon>Bacillota</taxon>
        <taxon>Bacillota incertae sedis</taxon>
        <taxon>Caldicellulosiruptorales</taxon>
        <taxon>Caldicellulosiruptoraceae</taxon>
        <taxon>Caldicellulosiruptor</taxon>
    </lineage>
</organism>